<dbReference type="Proteomes" id="UP000230956">
    <property type="component" value="Unassembled WGS sequence"/>
</dbReference>
<dbReference type="Pfam" id="PF04463">
    <property type="entry name" value="2-thiour_desulf"/>
    <property type="match status" value="1"/>
</dbReference>
<proteinExistence type="predicted"/>
<protein>
    <submittedName>
        <fullName evidence="1">DUF523 domain-containing protein</fullName>
    </submittedName>
</protein>
<name>A0A2M7T6P3_9ACTN</name>
<dbReference type="InterPro" id="IPR007553">
    <property type="entry name" value="2-thiour_desulf"/>
</dbReference>
<dbReference type="RefSeq" id="WP_286677969.1">
    <property type="nucleotide sequence ID" value="NZ_MNXI01000049.1"/>
</dbReference>
<dbReference type="AlphaFoldDB" id="A0A2M7T6P3"/>
<organism evidence="1 2">
    <name type="scientific">Candidatus Aquicultor secundus</name>
    <dbReference type="NCBI Taxonomy" id="1973895"/>
    <lineage>
        <taxon>Bacteria</taxon>
        <taxon>Bacillati</taxon>
        <taxon>Actinomycetota</taxon>
        <taxon>Candidatus Aquicultoria</taxon>
        <taxon>Candidatus Aquicultorales</taxon>
        <taxon>Candidatus Aquicultoraceae</taxon>
        <taxon>Candidatus Aquicultor</taxon>
    </lineage>
</organism>
<evidence type="ECO:0000313" key="1">
    <source>
        <dbReference type="EMBL" id="PIZ36823.1"/>
    </source>
</evidence>
<dbReference type="PANTHER" id="PTHR30087">
    <property type="entry name" value="INNER MEMBRANE PROTEIN"/>
    <property type="match status" value="1"/>
</dbReference>
<sequence>MDKQADGPRTVKWVVSSCLAGLKTRYDGGDKFCAKIRELVEKGEALPFCPEQGGGLTTPRPPAEIVGGDGSDVLAGRARVINKLGDDVTEQFIRGASEMLELARITGATGAIIKSLSPSCGVGAIYDGTFSGTIREGDGVTAALLRESGLEVVTENQLGKEL</sequence>
<gene>
    <name evidence="1" type="ORF">COY37_08030</name>
</gene>
<dbReference type="PANTHER" id="PTHR30087:SF1">
    <property type="entry name" value="HYPOTHETICAL CYTOSOLIC PROTEIN"/>
    <property type="match status" value="1"/>
</dbReference>
<reference evidence="2" key="1">
    <citation type="submission" date="2017-09" db="EMBL/GenBank/DDBJ databases">
        <title>Depth-based differentiation of microbial function through sediment-hosted aquifers and enrichment of novel symbionts in the deep terrestrial subsurface.</title>
        <authorList>
            <person name="Probst A.J."/>
            <person name="Ladd B."/>
            <person name="Jarett J.K."/>
            <person name="Geller-Mcgrath D.E."/>
            <person name="Sieber C.M.K."/>
            <person name="Emerson J.B."/>
            <person name="Anantharaman K."/>
            <person name="Thomas B.C."/>
            <person name="Malmstrom R."/>
            <person name="Stieglmeier M."/>
            <person name="Klingl A."/>
            <person name="Woyke T."/>
            <person name="Ryan C.M."/>
            <person name="Banfield J.F."/>
        </authorList>
    </citation>
    <scope>NUCLEOTIDE SEQUENCE [LARGE SCALE GENOMIC DNA]</scope>
</reference>
<dbReference type="EMBL" id="PFNG01000186">
    <property type="protein sequence ID" value="PIZ36823.1"/>
    <property type="molecule type" value="Genomic_DNA"/>
</dbReference>
<accession>A0A2M7T6P3</accession>
<evidence type="ECO:0000313" key="2">
    <source>
        <dbReference type="Proteomes" id="UP000230956"/>
    </source>
</evidence>
<comment type="caution">
    <text evidence="1">The sequence shown here is derived from an EMBL/GenBank/DDBJ whole genome shotgun (WGS) entry which is preliminary data.</text>
</comment>